<dbReference type="GO" id="GO:0009969">
    <property type="term" value="P:xyloglucan biosynthetic process"/>
    <property type="evidence" value="ECO:0007669"/>
    <property type="project" value="TreeGrafter"/>
</dbReference>
<sequence length="900" mass="100206">MAKDTSTSSSNRFSFNGHNANIINMGSNNNSNNTSSNIALPSYSYTGTRDRSPDLESAYSTSTNSSSTSGNRTIKKSRTPSRTPSPPLSSDRPPRFTIPFAPLLKRRLSSKKPCLLLVALTVGLLLPIWIFATGVVTLDSFNDAIRYLPGYHYFANNLLYLVMFLLLVSFTVLATLPILPIFILGLPFHLLIFSIFNKLMSDWLWWCVGCYVVLFLAPVGSTVLARIKAAVAQHHDGGRREILIRHKSNSTTPSNSSYIKYSPLHPNDNSNSSNNNSIVINNLHNKEGQNSDLIFDSLSPQPLSPSRRSDLTFVGRRIEDGVHLFGKSNRTSTRWRLLLAMAFWLSYVIPVTVRNEARDFNPARAAPSFDIQHPEWLCPATSQTDESTGGIGFNGEPRQSNFESYWEEYLEFHREMVLPESQGGVPESEKRFLIFQPSDDGLGNRLQALLSSVVMAMVTRRAIILDWLAMPQCNANFTDLFQNPEGLTWDHNTTLPLRKDLPSYKTKPEIWYPYCRNCALRSPITPESTWSNLLCEANLGINATTPIVQIFSTQWFLPVIQHNPHWKQELCHMFPGGGKNAFQVLAKKLLKPSRVVQAKIDSVMERIPEGVTLIGLQVRRTENNAVGQGIEDSFLSCAADVVEEEENFRLSAGSRTTTIIDRRESNDKSSGDQEEPHRSSSSIVQRGHYLGRGISTNEDSTNSSNNGAQSGSRKASSGRFAYYLATDYRPTRAHFQQVLGDQLFVLDNTFQSIKNPPASSVVVLSGTSDDEGDTLNISPESSPLNNNHDNDIDPPPSSASSTSQTEAVVRNSVQGVQTAVAEMFLLAQADRIISSPYSTFGYFAHGYANVQPNIVKRDGTCIKRRSTQPCFQYWFGFANGGAKCHVHSTIEMSEDYDCWL</sequence>
<dbReference type="GO" id="GO:0005794">
    <property type="term" value="C:Golgi apparatus"/>
    <property type="evidence" value="ECO:0007669"/>
    <property type="project" value="TreeGrafter"/>
</dbReference>
<evidence type="ECO:0000313" key="9">
    <source>
        <dbReference type="Proteomes" id="UP000823405"/>
    </source>
</evidence>
<protein>
    <submittedName>
        <fullName evidence="8">Uncharacterized protein</fullName>
    </submittedName>
</protein>
<evidence type="ECO:0000256" key="6">
    <source>
        <dbReference type="SAM" id="MobiDB-lite"/>
    </source>
</evidence>
<dbReference type="AlphaFoldDB" id="A0A9P6R3M6"/>
<comment type="similarity">
    <text evidence="1">Belongs to the glycosyltransferase 37 family.</text>
</comment>
<feature type="region of interest" description="Disordered" evidence="6">
    <location>
        <begin position="761"/>
        <end position="806"/>
    </location>
</feature>
<keyword evidence="7" id="KW-0812">Transmembrane</keyword>
<name>A0A9P6R3M6_9FUNG</name>
<reference evidence="8" key="1">
    <citation type="journal article" date="2020" name="Fungal Divers.">
        <title>Resolving the Mortierellaceae phylogeny through synthesis of multi-gene phylogenetics and phylogenomics.</title>
        <authorList>
            <person name="Vandepol N."/>
            <person name="Liber J."/>
            <person name="Desiro A."/>
            <person name="Na H."/>
            <person name="Kennedy M."/>
            <person name="Barry K."/>
            <person name="Grigoriev I.V."/>
            <person name="Miller A.N."/>
            <person name="O'Donnell K."/>
            <person name="Stajich J.E."/>
            <person name="Bonito G."/>
        </authorList>
    </citation>
    <scope>NUCLEOTIDE SEQUENCE</scope>
    <source>
        <strain evidence="8">NVP60</strain>
    </source>
</reference>
<feature type="transmembrane region" description="Helical" evidence="7">
    <location>
        <begin position="203"/>
        <end position="225"/>
    </location>
</feature>
<keyword evidence="9" id="KW-1185">Reference proteome</keyword>
<evidence type="ECO:0000256" key="3">
    <source>
        <dbReference type="ARBA" id="ARBA00022679"/>
    </source>
</evidence>
<feature type="region of interest" description="Disordered" evidence="6">
    <location>
        <begin position="652"/>
        <end position="716"/>
    </location>
</feature>
<evidence type="ECO:0000256" key="5">
    <source>
        <dbReference type="ARBA" id="ARBA00023316"/>
    </source>
</evidence>
<feature type="compositionally biased region" description="Low complexity" evidence="6">
    <location>
        <begin position="695"/>
        <end position="706"/>
    </location>
</feature>
<feature type="compositionally biased region" description="Basic and acidic residues" evidence="6">
    <location>
        <begin position="660"/>
        <end position="678"/>
    </location>
</feature>
<evidence type="ECO:0000256" key="7">
    <source>
        <dbReference type="SAM" id="Phobius"/>
    </source>
</evidence>
<feature type="region of interest" description="Disordered" evidence="6">
    <location>
        <begin position="41"/>
        <end position="94"/>
    </location>
</feature>
<keyword evidence="4" id="KW-0325">Glycoprotein</keyword>
<feature type="transmembrane region" description="Helical" evidence="7">
    <location>
        <begin position="335"/>
        <end position="353"/>
    </location>
</feature>
<organism evidence="8 9">
    <name type="scientific">Linnemannia gamsii</name>
    <dbReference type="NCBI Taxonomy" id="64522"/>
    <lineage>
        <taxon>Eukaryota</taxon>
        <taxon>Fungi</taxon>
        <taxon>Fungi incertae sedis</taxon>
        <taxon>Mucoromycota</taxon>
        <taxon>Mortierellomycotina</taxon>
        <taxon>Mortierellomycetes</taxon>
        <taxon>Mortierellales</taxon>
        <taxon>Mortierellaceae</taxon>
        <taxon>Linnemannia</taxon>
    </lineage>
</organism>
<dbReference type="GO" id="GO:0008107">
    <property type="term" value="F:galactoside 2-alpha-L-fucosyltransferase activity"/>
    <property type="evidence" value="ECO:0007669"/>
    <property type="project" value="InterPro"/>
</dbReference>
<dbReference type="InterPro" id="IPR004938">
    <property type="entry name" value="XG_FTase"/>
</dbReference>
<keyword evidence="7" id="KW-1133">Transmembrane helix</keyword>
<dbReference type="OrthoDB" id="428346at2759"/>
<proteinExistence type="inferred from homology"/>
<evidence type="ECO:0000256" key="2">
    <source>
        <dbReference type="ARBA" id="ARBA00022676"/>
    </source>
</evidence>
<gene>
    <name evidence="8" type="ORF">BGZ97_012510</name>
</gene>
<dbReference type="PANTHER" id="PTHR31889:SF2">
    <property type="entry name" value="FUCOSYLTRANSFERASE 3"/>
    <property type="match status" value="1"/>
</dbReference>
<feature type="transmembrane region" description="Helical" evidence="7">
    <location>
        <begin position="158"/>
        <end position="176"/>
    </location>
</feature>
<evidence type="ECO:0000256" key="4">
    <source>
        <dbReference type="ARBA" id="ARBA00023180"/>
    </source>
</evidence>
<dbReference type="Pfam" id="PF03254">
    <property type="entry name" value="XG_FTase"/>
    <property type="match status" value="1"/>
</dbReference>
<dbReference type="EMBL" id="JAAAIN010000829">
    <property type="protein sequence ID" value="KAG0310513.1"/>
    <property type="molecule type" value="Genomic_DNA"/>
</dbReference>
<keyword evidence="5" id="KW-0961">Cell wall biogenesis/degradation</keyword>
<feature type="transmembrane region" description="Helical" evidence="7">
    <location>
        <begin position="181"/>
        <end position="197"/>
    </location>
</feature>
<feature type="transmembrane region" description="Helical" evidence="7">
    <location>
        <begin position="114"/>
        <end position="138"/>
    </location>
</feature>
<dbReference type="Gene3D" id="3.40.50.11350">
    <property type="match status" value="1"/>
</dbReference>
<comment type="caution">
    <text evidence="8">The sequence shown here is derived from an EMBL/GenBank/DDBJ whole genome shotgun (WGS) entry which is preliminary data.</text>
</comment>
<keyword evidence="7" id="KW-0472">Membrane</keyword>
<accession>A0A9P6R3M6</accession>
<dbReference type="Proteomes" id="UP000823405">
    <property type="component" value="Unassembled WGS sequence"/>
</dbReference>
<evidence type="ECO:0000256" key="1">
    <source>
        <dbReference type="ARBA" id="ARBA00010481"/>
    </source>
</evidence>
<keyword evidence="2" id="KW-0328">Glycosyltransferase</keyword>
<dbReference type="PANTHER" id="PTHR31889">
    <property type="entry name" value="FUCOSYLTRANSFERASE 2-RELATED"/>
    <property type="match status" value="1"/>
</dbReference>
<dbReference type="GO" id="GO:0071555">
    <property type="term" value="P:cell wall organization"/>
    <property type="evidence" value="ECO:0007669"/>
    <property type="project" value="UniProtKB-KW"/>
</dbReference>
<dbReference type="GO" id="GO:0042546">
    <property type="term" value="P:cell wall biogenesis"/>
    <property type="evidence" value="ECO:0007669"/>
    <property type="project" value="InterPro"/>
</dbReference>
<dbReference type="GO" id="GO:0016020">
    <property type="term" value="C:membrane"/>
    <property type="evidence" value="ECO:0007669"/>
    <property type="project" value="InterPro"/>
</dbReference>
<keyword evidence="3" id="KW-0808">Transferase</keyword>
<evidence type="ECO:0000313" key="8">
    <source>
        <dbReference type="EMBL" id="KAG0310513.1"/>
    </source>
</evidence>
<feature type="compositionally biased region" description="Low complexity" evidence="6">
    <location>
        <begin position="60"/>
        <end position="69"/>
    </location>
</feature>
<dbReference type="Gene3D" id="3.40.50.11340">
    <property type="match status" value="1"/>
</dbReference>